<accession>A0A3D9L6T1</accession>
<comment type="caution">
    <text evidence="1">The sequence shown here is derived from an EMBL/GenBank/DDBJ whole genome shotgun (WGS) entry which is preliminary data.</text>
</comment>
<name>A0A3D9L6T1_MARFU</name>
<sequence length="76" mass="8883">MSNTIKEKFHHLIDQISNENLENYYELIHDLYVQDQSSKDVLDELSQTQSARLNNAIDSANAKRLIDHEEALNRLK</sequence>
<evidence type="ECO:0000313" key="2">
    <source>
        <dbReference type="Proteomes" id="UP000256779"/>
    </source>
</evidence>
<gene>
    <name evidence="1" type="ORF">C7460_10477</name>
</gene>
<dbReference type="EMBL" id="QREG01000004">
    <property type="protein sequence ID" value="REE01058.1"/>
    <property type="molecule type" value="Genomic_DNA"/>
</dbReference>
<dbReference type="RefSeq" id="WP_115867148.1">
    <property type="nucleotide sequence ID" value="NZ_QREG01000004.1"/>
</dbReference>
<dbReference type="Proteomes" id="UP000256779">
    <property type="component" value="Unassembled WGS sequence"/>
</dbReference>
<reference evidence="1 2" key="1">
    <citation type="submission" date="2018-07" db="EMBL/GenBank/DDBJ databases">
        <title>Genomic Encyclopedia of Type Strains, Phase IV (KMG-IV): sequencing the most valuable type-strain genomes for metagenomic binning, comparative biology and taxonomic classification.</title>
        <authorList>
            <person name="Goeker M."/>
        </authorList>
    </citation>
    <scope>NUCLEOTIDE SEQUENCE [LARGE SCALE GENOMIC DNA]</scope>
    <source>
        <strain evidence="1 2">DSM 4134</strain>
    </source>
</reference>
<keyword evidence="2" id="KW-1185">Reference proteome</keyword>
<proteinExistence type="predicted"/>
<evidence type="ECO:0000313" key="1">
    <source>
        <dbReference type="EMBL" id="REE01058.1"/>
    </source>
</evidence>
<protein>
    <submittedName>
        <fullName evidence="1">Uncharacterized protein</fullName>
    </submittedName>
</protein>
<dbReference type="AlphaFoldDB" id="A0A3D9L6T1"/>
<organism evidence="1 2">
    <name type="scientific">Marinoscillum furvescens DSM 4134</name>
    <dbReference type="NCBI Taxonomy" id="1122208"/>
    <lineage>
        <taxon>Bacteria</taxon>
        <taxon>Pseudomonadati</taxon>
        <taxon>Bacteroidota</taxon>
        <taxon>Cytophagia</taxon>
        <taxon>Cytophagales</taxon>
        <taxon>Reichenbachiellaceae</taxon>
        <taxon>Marinoscillum</taxon>
    </lineage>
</organism>